<comment type="caution">
    <text evidence="1">The sequence shown here is derived from an EMBL/GenBank/DDBJ whole genome shotgun (WGS) entry which is preliminary data.</text>
</comment>
<dbReference type="InterPro" id="IPR023366">
    <property type="entry name" value="ATP_synth_asu-like_sf"/>
</dbReference>
<protein>
    <submittedName>
        <fullName evidence="1">Uncharacterized protein</fullName>
    </submittedName>
</protein>
<dbReference type="Proteomes" id="UP000609121">
    <property type="component" value="Unassembled WGS sequence"/>
</dbReference>
<evidence type="ECO:0000313" key="2">
    <source>
        <dbReference type="Proteomes" id="UP000609121"/>
    </source>
</evidence>
<keyword evidence="2" id="KW-1185">Reference proteome</keyword>
<sequence>MPSLRDFRSNFAAGRTGEALAARPDAGAYQMSVYDARNIMVTSDNKLARRWGTELAQWRDAPERLETWVVAESEEMRFLLAFSPGRLEILDGTLTRRALFEDMPWTDSTVWFMTIAAERYTAVIADASFRTRILRFDTATGDFALDPFDFDMSLDERHYLAPFFAFDKKVKCSFTTLTAPGVDPAISAALSTILGVEETEFDVASGTGQITTDADVFTDTHVGLRMRIADGEFVVDAVTDARTAQISVIRDIAVTLDENPFWLTDDSKIVEVTCEGHGLKVGDQVVFSNVQKGAGTNVLRGALWLEYSTTTARSEGDPTAYAVKRIIDENIFQVEGESAAGSTNLVGGNSVKMMRFWDLQGLKEPVYSAARGWPQAAGFHETRLWLGGSAQLPDAAFASAPGATFDFDPGTGEADDAVTMYGIGDQSRVRHFISSFDLAILTDRGAYYVPGSTERAITQETVRAPKAADGGAAYTKPFLFDTAFLYVDANGASVREMSIQGDDSQYYIAPISTVVSDWINEPRHAARYDGAADVVTPYLIWSNSDDGGAVVMHSNRADQAMGFMRWDIEDGRFVSFAGLSRELYASVSMDDGRHALVRFDTARRTSLDLAERLTGSGDEEWQATMHADQTLSAHSGYLRLSDVTLDETGAFRTADMLDELWIGSAMPWRIEAHAPIAASGQGPQLGNMVRLVSADILWDGTWTGTVAGQEALSALDFPALEVPTPIREWRKYMVGEWGTAPRLVIEGSAVGDVSVKAMVLKVYF</sequence>
<proteinExistence type="predicted"/>
<organism evidence="1 2">
    <name type="scientific">Mangrovicoccus algicola</name>
    <dbReference type="NCBI Taxonomy" id="2771008"/>
    <lineage>
        <taxon>Bacteria</taxon>
        <taxon>Pseudomonadati</taxon>
        <taxon>Pseudomonadota</taxon>
        <taxon>Alphaproteobacteria</taxon>
        <taxon>Rhodobacterales</taxon>
        <taxon>Paracoccaceae</taxon>
        <taxon>Mangrovicoccus</taxon>
    </lineage>
</organism>
<dbReference type="AlphaFoldDB" id="A0A8J6YWJ9"/>
<dbReference type="RefSeq" id="WP_193179867.1">
    <property type="nucleotide sequence ID" value="NZ_JACVXA010000008.1"/>
</dbReference>
<dbReference type="Gene3D" id="2.40.30.20">
    <property type="match status" value="1"/>
</dbReference>
<evidence type="ECO:0000313" key="1">
    <source>
        <dbReference type="EMBL" id="MBE3637358.1"/>
    </source>
</evidence>
<dbReference type="EMBL" id="JACVXA010000008">
    <property type="protein sequence ID" value="MBE3637358.1"/>
    <property type="molecule type" value="Genomic_DNA"/>
</dbReference>
<gene>
    <name evidence="1" type="ORF">ICN82_03970</name>
</gene>
<reference evidence="1" key="1">
    <citation type="submission" date="2020-09" db="EMBL/GenBank/DDBJ databases">
        <title>A novel bacterium of genus Mangrovicoccus, isolated from South China Sea.</title>
        <authorList>
            <person name="Huang H."/>
            <person name="Mo K."/>
            <person name="Hu Y."/>
        </authorList>
    </citation>
    <scope>NUCLEOTIDE SEQUENCE</scope>
    <source>
        <strain evidence="1">HB182678</strain>
    </source>
</reference>
<name>A0A8J6YWJ9_9RHOB</name>
<accession>A0A8J6YWJ9</accession>